<dbReference type="RefSeq" id="WP_341403823.1">
    <property type="nucleotide sequence ID" value="NZ_JBBUKT010000002.1"/>
</dbReference>
<accession>A0ABU9ARI5</accession>
<dbReference type="EMBL" id="JBBUKT010000002">
    <property type="protein sequence ID" value="MEK7950334.1"/>
    <property type="molecule type" value="Genomic_DNA"/>
</dbReference>
<gene>
    <name evidence="2" type="ORF">WKV53_07500</name>
</gene>
<protein>
    <recommendedName>
        <fullName evidence="4">Outer membrane protein assembly factor BamE</fullName>
    </recommendedName>
</protein>
<comment type="caution">
    <text evidence="2">The sequence shown here is derived from an EMBL/GenBank/DDBJ whole genome shotgun (WGS) entry which is preliminary data.</text>
</comment>
<evidence type="ECO:0000313" key="3">
    <source>
        <dbReference type="Proteomes" id="UP001371305"/>
    </source>
</evidence>
<sequence>MSLLAGIGIQVQLLHAAADDHAAAEQLGTMERIFKKNTPPTGITVRTKEGTEKDIVEMLLRGMAPDQVSDLLGKPEKVFVPSGSSGPSSFPSEWSDADEEWWIYPNRKTKDGRYLQLLFANRSGGKKILFSVWLWPSETDSQQRSAGQPATAPQTKSEGKEKPQPQSKPAPR</sequence>
<keyword evidence="3" id="KW-1185">Reference proteome</keyword>
<name>A0ABU9ARI5_9BACT</name>
<evidence type="ECO:0000313" key="2">
    <source>
        <dbReference type="EMBL" id="MEK7950334.1"/>
    </source>
</evidence>
<feature type="compositionally biased region" description="Polar residues" evidence="1">
    <location>
        <begin position="139"/>
        <end position="156"/>
    </location>
</feature>
<evidence type="ECO:0000256" key="1">
    <source>
        <dbReference type="SAM" id="MobiDB-lite"/>
    </source>
</evidence>
<dbReference type="Proteomes" id="UP001371305">
    <property type="component" value="Unassembled WGS sequence"/>
</dbReference>
<feature type="region of interest" description="Disordered" evidence="1">
    <location>
        <begin position="139"/>
        <end position="172"/>
    </location>
</feature>
<reference evidence="2 3" key="1">
    <citation type="submission" date="2024-04" db="EMBL/GenBank/DDBJ databases">
        <title>Luteolibacter sp. isolated from soil.</title>
        <authorList>
            <person name="An J."/>
        </authorList>
    </citation>
    <scope>NUCLEOTIDE SEQUENCE [LARGE SCALE GENOMIC DNA]</scope>
    <source>
        <strain evidence="2 3">Y139</strain>
    </source>
</reference>
<proteinExistence type="predicted"/>
<evidence type="ECO:0008006" key="4">
    <source>
        <dbReference type="Google" id="ProtNLM"/>
    </source>
</evidence>
<organism evidence="2 3">
    <name type="scientific">Luteolibacter soli</name>
    <dbReference type="NCBI Taxonomy" id="3135280"/>
    <lineage>
        <taxon>Bacteria</taxon>
        <taxon>Pseudomonadati</taxon>
        <taxon>Verrucomicrobiota</taxon>
        <taxon>Verrucomicrobiia</taxon>
        <taxon>Verrucomicrobiales</taxon>
        <taxon>Verrucomicrobiaceae</taxon>
        <taxon>Luteolibacter</taxon>
    </lineage>
</organism>